<organism evidence="1 2">
    <name type="scientific">Streptomyces turgidiscabies (strain Car8)</name>
    <dbReference type="NCBI Taxonomy" id="698760"/>
    <lineage>
        <taxon>Bacteria</taxon>
        <taxon>Bacillati</taxon>
        <taxon>Actinomycetota</taxon>
        <taxon>Actinomycetes</taxon>
        <taxon>Kitasatosporales</taxon>
        <taxon>Streptomycetaceae</taxon>
        <taxon>Streptomyces</taxon>
    </lineage>
</organism>
<dbReference type="Proteomes" id="UP000010931">
    <property type="component" value="Unassembled WGS sequence"/>
</dbReference>
<reference evidence="1 2" key="1">
    <citation type="journal article" date="2011" name="Plasmid">
        <title>Streptomyces turgidiscabies Car8 contains a modular pathogenicity island that shares virulence genes with other actinobacterial plant pathogens.</title>
        <authorList>
            <person name="Huguet-Tapia J.C."/>
            <person name="Badger J.H."/>
            <person name="Loria R."/>
            <person name="Pettis G.S."/>
        </authorList>
    </citation>
    <scope>NUCLEOTIDE SEQUENCE [LARGE SCALE GENOMIC DNA]</scope>
    <source>
        <strain evidence="1 2">Car8</strain>
    </source>
</reference>
<name>L7ERH6_STRT8</name>
<proteinExistence type="predicted"/>
<comment type="caution">
    <text evidence="1">The sequence shown here is derived from an EMBL/GenBank/DDBJ whole genome shotgun (WGS) entry which is preliminary data.</text>
</comment>
<dbReference type="AlphaFoldDB" id="L7ERH6"/>
<evidence type="ECO:0000313" key="2">
    <source>
        <dbReference type="Proteomes" id="UP000010931"/>
    </source>
</evidence>
<protein>
    <submittedName>
        <fullName evidence="1">Uncharacterized protein</fullName>
    </submittedName>
</protein>
<dbReference type="EMBL" id="AEJB01000681">
    <property type="protein sequence ID" value="ELP61504.1"/>
    <property type="molecule type" value="Genomic_DNA"/>
</dbReference>
<keyword evidence="2" id="KW-1185">Reference proteome</keyword>
<gene>
    <name evidence="1" type="ORF">STRTUCAR8_03659</name>
</gene>
<accession>L7ERH6</accession>
<sequence length="69" mass="7440">MPALSVAASQPGLPGDDRQLLLLQAQLIDTRSPRRLGAGPRAVSASTHGLRTSLVHHQYVGHRRRVHAS</sequence>
<evidence type="ECO:0000313" key="1">
    <source>
        <dbReference type="EMBL" id="ELP61504.1"/>
    </source>
</evidence>
<dbReference type="PATRIC" id="fig|698760.3.peg.9543"/>